<protein>
    <submittedName>
        <fullName evidence="3">Immobilization antigen</fullName>
    </submittedName>
</protein>
<gene>
    <name evidence="3" type="ORF">TTHERM_00861670</name>
</gene>
<evidence type="ECO:0000313" key="3">
    <source>
        <dbReference type="EMBL" id="EAR96790.1"/>
    </source>
</evidence>
<reference evidence="4" key="1">
    <citation type="journal article" date="2006" name="PLoS Biol.">
        <title>Macronuclear genome sequence of the ciliate Tetrahymena thermophila, a model eukaryote.</title>
        <authorList>
            <person name="Eisen J.A."/>
            <person name="Coyne R.S."/>
            <person name="Wu M."/>
            <person name="Wu D."/>
            <person name="Thiagarajan M."/>
            <person name="Wortman J.R."/>
            <person name="Badger J.H."/>
            <person name="Ren Q."/>
            <person name="Amedeo P."/>
            <person name="Jones K.M."/>
            <person name="Tallon L.J."/>
            <person name="Delcher A.L."/>
            <person name="Salzberg S.L."/>
            <person name="Silva J.C."/>
            <person name="Haas B.J."/>
            <person name="Majoros W.H."/>
            <person name="Farzad M."/>
            <person name="Carlton J.M."/>
            <person name="Smith R.K. Jr."/>
            <person name="Garg J."/>
            <person name="Pearlman R.E."/>
            <person name="Karrer K.M."/>
            <person name="Sun L."/>
            <person name="Manning G."/>
            <person name="Elde N.C."/>
            <person name="Turkewitz A.P."/>
            <person name="Asai D.J."/>
            <person name="Wilkes D.E."/>
            <person name="Wang Y."/>
            <person name="Cai H."/>
            <person name="Collins K."/>
            <person name="Stewart B.A."/>
            <person name="Lee S.R."/>
            <person name="Wilamowska K."/>
            <person name="Weinberg Z."/>
            <person name="Ruzzo W.L."/>
            <person name="Wloga D."/>
            <person name="Gaertig J."/>
            <person name="Frankel J."/>
            <person name="Tsao C.-C."/>
            <person name="Gorovsky M.A."/>
            <person name="Keeling P.J."/>
            <person name="Waller R.F."/>
            <person name="Patron N.J."/>
            <person name="Cherry J.M."/>
            <person name="Stover N.A."/>
            <person name="Krieger C.J."/>
            <person name="del Toro C."/>
            <person name="Ryder H.F."/>
            <person name="Williamson S.C."/>
            <person name="Barbeau R.A."/>
            <person name="Hamilton E.P."/>
            <person name="Orias E."/>
        </authorList>
    </citation>
    <scope>NUCLEOTIDE SEQUENCE [LARGE SCALE GENOMIC DNA]</scope>
    <source>
        <strain evidence="4">SB210</strain>
    </source>
</reference>
<dbReference type="Gene3D" id="2.10.220.10">
    <property type="entry name" value="Hormone Receptor, Insulin-like Growth Factor Receptor 1, Chain A, domain 2"/>
    <property type="match status" value="1"/>
</dbReference>
<dbReference type="HOGENOM" id="CLU_565635_0_0_1"/>
<proteinExistence type="predicted"/>
<dbReference type="RefSeq" id="XP_001017035.1">
    <property type="nucleotide sequence ID" value="XM_001017035.1"/>
</dbReference>
<feature type="compositionally biased region" description="Low complexity" evidence="1">
    <location>
        <begin position="379"/>
        <end position="431"/>
    </location>
</feature>
<dbReference type="SMART" id="SM01411">
    <property type="entry name" value="Ephrin_rec_like"/>
    <property type="match status" value="4"/>
</dbReference>
<dbReference type="OrthoDB" id="10035969at2759"/>
<dbReference type="InParanoid" id="Q23JS0"/>
<dbReference type="AlphaFoldDB" id="Q23JS0"/>
<sequence>MKKQFIILALLGIFALAQQECPENSFLKSEKCYCKEGYYGVSADKCVQCPDNTNSTPGYYNTRPDSTVADCNTCQYNYYVTVKGTKQSPATCTQCPEHSMTTYATRGINVTTEDKACLECEDGYYWNNKDGKKVCLPCGSEGAAPLDKQTAGKDASFCKMCKEGYFMTKAADPVTGQAAQCSKCPEKSGSGPQREVGSIANCGCIDSLADKLSDTVQSCVCKAGYTGQASNDRYKSGCEPACADNASKYDGRCACNKGYYGKSANYGDICEKCPELTTSNQCHGCNTGEKANLNSCYQCIENYYVSEVAGETSSNQHAATCKPCPENSYNKEGAMGSCQCFDQFAEKLNYSSTKCECKYGYTGNPATKKGEIGCVKKGSSSSGSSGSNSNSGSQGNSSNTNSGSSGNSSNTNSGSSGNSSNTNSGSSGSNENSEKKDKETSESQSINVSTNSANLKILALMMLLAILI</sequence>
<evidence type="ECO:0000256" key="1">
    <source>
        <dbReference type="SAM" id="MobiDB-lite"/>
    </source>
</evidence>
<dbReference type="InterPro" id="IPR009030">
    <property type="entry name" value="Growth_fac_rcpt_cys_sf"/>
</dbReference>
<feature type="signal peptide" evidence="2">
    <location>
        <begin position="1"/>
        <end position="19"/>
    </location>
</feature>
<dbReference type="GeneID" id="7838081"/>
<dbReference type="KEGG" id="tet:TTHERM_00861670"/>
<dbReference type="EMBL" id="GG662682">
    <property type="protein sequence ID" value="EAR96790.1"/>
    <property type="molecule type" value="Genomic_DNA"/>
</dbReference>
<dbReference type="eggNOG" id="ENOG502SU8Y">
    <property type="taxonomic scope" value="Eukaryota"/>
</dbReference>
<keyword evidence="2" id="KW-0732">Signal</keyword>
<evidence type="ECO:0000256" key="2">
    <source>
        <dbReference type="SAM" id="SignalP"/>
    </source>
</evidence>
<name>Q23JS0_TETTS</name>
<keyword evidence="4" id="KW-1185">Reference proteome</keyword>
<dbReference type="SUPFAM" id="SSF57184">
    <property type="entry name" value="Growth factor receptor domain"/>
    <property type="match status" value="1"/>
</dbReference>
<feature type="compositionally biased region" description="Basic and acidic residues" evidence="1">
    <location>
        <begin position="432"/>
        <end position="441"/>
    </location>
</feature>
<accession>Q23JS0</accession>
<feature type="chain" id="PRO_5004201799" evidence="2">
    <location>
        <begin position="20"/>
        <end position="468"/>
    </location>
</feature>
<organism evidence="3 4">
    <name type="scientific">Tetrahymena thermophila (strain SB210)</name>
    <dbReference type="NCBI Taxonomy" id="312017"/>
    <lineage>
        <taxon>Eukaryota</taxon>
        <taxon>Sar</taxon>
        <taxon>Alveolata</taxon>
        <taxon>Ciliophora</taxon>
        <taxon>Intramacronucleata</taxon>
        <taxon>Oligohymenophorea</taxon>
        <taxon>Hymenostomatida</taxon>
        <taxon>Tetrahymenina</taxon>
        <taxon>Tetrahymenidae</taxon>
        <taxon>Tetrahymena</taxon>
    </lineage>
</organism>
<feature type="region of interest" description="Disordered" evidence="1">
    <location>
        <begin position="379"/>
        <end position="447"/>
    </location>
</feature>
<dbReference type="Proteomes" id="UP000009168">
    <property type="component" value="Unassembled WGS sequence"/>
</dbReference>
<evidence type="ECO:0000313" key="4">
    <source>
        <dbReference type="Proteomes" id="UP000009168"/>
    </source>
</evidence>